<dbReference type="Proteomes" id="UP000001296">
    <property type="component" value="Chromosome"/>
</dbReference>
<dbReference type="KEGG" id="sta:STHERM_c01080"/>
<gene>
    <name evidence="1" type="ordered locus">STHERM_c01080</name>
</gene>
<evidence type="ECO:0000313" key="1">
    <source>
        <dbReference type="EMBL" id="ADN01084.1"/>
    </source>
</evidence>
<reference key="1">
    <citation type="submission" date="2009-08" db="EMBL/GenBank/DDBJ databases">
        <title>The genome sequence of Spirochaeta thermophila DSM6192.</title>
        <authorList>
            <person name="Angelov A."/>
            <person name="Mientus M."/>
            <person name="Wittenberg S."/>
            <person name="Lehmann R."/>
            <person name="Liesegang H."/>
            <person name="Daniel R."/>
            <person name="Liebl W."/>
        </authorList>
    </citation>
    <scope>NUCLEOTIDE SEQUENCE</scope>
    <source>
        <strain>DSM 6192</strain>
    </source>
</reference>
<dbReference type="EMBL" id="CP001698">
    <property type="protein sequence ID" value="ADN01084.1"/>
    <property type="molecule type" value="Genomic_DNA"/>
</dbReference>
<dbReference type="PaxDb" id="665571-STHERM_c01080"/>
<protein>
    <submittedName>
        <fullName evidence="1">Uncharacterized protein</fullName>
    </submittedName>
</protein>
<name>E0RU28_WINT6</name>
<dbReference type="HOGENOM" id="CLU_767056_0_0_12"/>
<sequence>MRKALLTMVGMLWGVSVLSAVPQVRLEEPVVEELDLSPELVVKALVASLEAREVLVEDDAGYVLTTRVWGGGRRGVIAFRLYVEKGETRSLVAAVVASFPLNLSFYAEVDRAVEDLLHRWLSRFPEVAAPEDAVFPVEVRGPDEGAVVKVGDVVLGTIEEGVLVGDPFRVVLGSRVKLTVEKEGYFPRDVEVVIEESPVVVELPPLLRQHRFEVGLFSTLGQLKGAGVEARWYALPDQVFAGLREYVYGEGGGRWWMPEVVFRSQTEVVAGAYLVGGVSSAVRLWMETGIGGYLSFVEGMPFDLYYHLIGLGVEWVVRPGWALYARTGYDYAAGTGLLPQGGLFLYPKGGPALSVGVGYRW</sequence>
<dbReference type="AlphaFoldDB" id="E0RU28"/>
<organism evidence="1 2">
    <name type="scientific">Winmispira thermophila (strain ATCC 49972 / DSM 6192 / RI 19.B1)</name>
    <name type="common">Spirochaeta thermophila</name>
    <dbReference type="NCBI Taxonomy" id="665571"/>
    <lineage>
        <taxon>Bacteria</taxon>
        <taxon>Pseudomonadati</taxon>
        <taxon>Spirochaetota</taxon>
        <taxon>Spirochaetia</taxon>
        <taxon>Winmispirales</taxon>
        <taxon>Winmispiraceae</taxon>
        <taxon>Winmispira</taxon>
    </lineage>
</organism>
<reference evidence="1 2" key="2">
    <citation type="journal article" date="2010" name="J. Bacteriol.">
        <title>Genome sequence of the polysaccharide-degrading, thermophilic anaerobe Spirochaeta thermophila DSM 6192.</title>
        <authorList>
            <person name="Angelov A."/>
            <person name="Liebl S."/>
            <person name="Ballschmiter M."/>
            <person name="Bomeke M."/>
            <person name="Lehmann R."/>
            <person name="Liesegang H."/>
            <person name="Daniel R."/>
            <person name="Liebl W."/>
        </authorList>
    </citation>
    <scope>NUCLEOTIDE SEQUENCE [LARGE SCALE GENOMIC DNA]</scope>
    <source>
        <strain evidence="2">ATCC 49972 / DSM 6192 / RI 19.B1</strain>
    </source>
</reference>
<evidence type="ECO:0000313" key="2">
    <source>
        <dbReference type="Proteomes" id="UP000001296"/>
    </source>
</evidence>
<dbReference type="eggNOG" id="ENOG503296F">
    <property type="taxonomic scope" value="Bacteria"/>
</dbReference>
<accession>E0RU28</accession>
<proteinExistence type="predicted"/>